<organism evidence="1 2">
    <name type="scientific">Geoanaerobacter pelophilus</name>
    <dbReference type="NCBI Taxonomy" id="60036"/>
    <lineage>
        <taxon>Bacteria</taxon>
        <taxon>Pseudomonadati</taxon>
        <taxon>Thermodesulfobacteriota</taxon>
        <taxon>Desulfuromonadia</taxon>
        <taxon>Geobacterales</taxon>
        <taxon>Geobacteraceae</taxon>
        <taxon>Geoanaerobacter</taxon>
    </lineage>
</organism>
<protein>
    <submittedName>
        <fullName evidence="1">OsmC family protein</fullName>
    </submittedName>
</protein>
<dbReference type="EMBL" id="JAHCVJ010000001">
    <property type="protein sequence ID" value="MBT0663050.1"/>
    <property type="molecule type" value="Genomic_DNA"/>
</dbReference>
<dbReference type="Proteomes" id="UP000811899">
    <property type="component" value="Unassembled WGS sequence"/>
</dbReference>
<sequence>MSDKSIKESVEHLIATVKSNPKLANSVFRASTYSDNPGFTVRSEIRGFTVHIDEPRDLGGSDTAPNPVELLLSALGGCQEIVYRAFAAVLGVDIQSIEVHAKGNIDLHGFLGLAEVPAGFSSISFTTRIVSSASPESISQLVKLVEKHCPVQDTLARPIPVSGKVELLHPGDPAGAVEIIASSV</sequence>
<dbReference type="Gene3D" id="3.30.300.20">
    <property type="match status" value="1"/>
</dbReference>
<dbReference type="InterPro" id="IPR015946">
    <property type="entry name" value="KH_dom-like_a/b"/>
</dbReference>
<dbReference type="InterPro" id="IPR003718">
    <property type="entry name" value="OsmC/Ohr_fam"/>
</dbReference>
<dbReference type="SUPFAM" id="SSF82784">
    <property type="entry name" value="OsmC-like"/>
    <property type="match status" value="1"/>
</dbReference>
<keyword evidence="2" id="KW-1185">Reference proteome</keyword>
<dbReference type="RefSeq" id="WP_214169826.1">
    <property type="nucleotide sequence ID" value="NZ_JAHCVJ010000001.1"/>
</dbReference>
<dbReference type="Pfam" id="PF02566">
    <property type="entry name" value="OsmC"/>
    <property type="match status" value="1"/>
</dbReference>
<gene>
    <name evidence="1" type="ORF">KI809_01950</name>
</gene>
<evidence type="ECO:0000313" key="2">
    <source>
        <dbReference type="Proteomes" id="UP000811899"/>
    </source>
</evidence>
<dbReference type="PANTHER" id="PTHR35368">
    <property type="entry name" value="HYDROPEROXIDE REDUCTASE"/>
    <property type="match status" value="1"/>
</dbReference>
<accession>A0AAW4L0P1</accession>
<dbReference type="AlphaFoldDB" id="A0AAW4L0P1"/>
<name>A0AAW4L0P1_9BACT</name>
<dbReference type="InterPro" id="IPR052924">
    <property type="entry name" value="OsmC/Ohr_hydroprdx_reductase"/>
</dbReference>
<evidence type="ECO:0000313" key="1">
    <source>
        <dbReference type="EMBL" id="MBT0663050.1"/>
    </source>
</evidence>
<comment type="caution">
    <text evidence="1">The sequence shown here is derived from an EMBL/GenBank/DDBJ whole genome shotgun (WGS) entry which is preliminary data.</text>
</comment>
<proteinExistence type="predicted"/>
<dbReference type="InterPro" id="IPR036102">
    <property type="entry name" value="OsmC/Ohrsf"/>
</dbReference>
<dbReference type="PANTHER" id="PTHR35368:SF1">
    <property type="entry name" value="HYDROPEROXIDE REDUCTASE"/>
    <property type="match status" value="1"/>
</dbReference>
<reference evidence="1 2" key="1">
    <citation type="submission" date="2021-05" db="EMBL/GenBank/DDBJ databases">
        <title>The draft genome of Geobacter pelophilus DSM 12255.</title>
        <authorList>
            <person name="Xu Z."/>
            <person name="Masuda Y."/>
            <person name="Itoh H."/>
            <person name="Senoo K."/>
        </authorList>
    </citation>
    <scope>NUCLEOTIDE SEQUENCE [LARGE SCALE GENOMIC DNA]</scope>
    <source>
        <strain evidence="1 2">DSM 12255</strain>
    </source>
</reference>